<reference evidence="2" key="1">
    <citation type="submission" date="2017-05" db="EMBL/GenBank/DDBJ databases">
        <authorList>
            <person name="QRISCLOUD D."/>
        </authorList>
    </citation>
    <scope>NUCLEOTIDE SEQUENCE</scope>
</reference>
<name>A0A4Q8K6Q6_9ARAC</name>
<accession>A0A4Q8K6Q6</accession>
<evidence type="ECO:0000313" key="2">
    <source>
        <dbReference type="EMBL" id="SNX34944.1"/>
    </source>
</evidence>
<proteinExistence type="predicted"/>
<organism evidence="2">
    <name type="scientific">Liphistius thaleban</name>
    <dbReference type="NCBI Taxonomy" id="1905330"/>
    <lineage>
        <taxon>Eukaryota</taxon>
        <taxon>Metazoa</taxon>
        <taxon>Ecdysozoa</taxon>
        <taxon>Arthropoda</taxon>
        <taxon>Chelicerata</taxon>
        <taxon>Arachnida</taxon>
        <taxon>Araneae</taxon>
        <taxon>Mesothelae</taxon>
        <taxon>Liphistiidae</taxon>
        <taxon>Liphistius</taxon>
    </lineage>
</organism>
<protein>
    <submittedName>
        <fullName evidence="2">U47-Liphistoxin-Lth1a_1</fullName>
    </submittedName>
</protein>
<sequence length="163" mass="17716">MVVSAELAALLICVVMAGGSAASNVPTVYDVLRLVYQVCSTEESHRQGNLDCVSYHMGTEVTSAVQQCMSEKKNSSAVDVLCDQLTQVEEWTAKHKNPPPQLTRVVGLAALGRMACVLGEVQRPVTMWQAAFTKCFPDYRHGYAVGKDSSKGRSDNVLGRDSY</sequence>
<feature type="chain" id="PRO_5020776676" evidence="1">
    <location>
        <begin position="23"/>
        <end position="163"/>
    </location>
</feature>
<keyword evidence="1" id="KW-0732">Signal</keyword>
<dbReference type="AlphaFoldDB" id="A0A4Q8K6Q6"/>
<feature type="signal peptide" evidence="1">
    <location>
        <begin position="1"/>
        <end position="22"/>
    </location>
</feature>
<reference evidence="2" key="2">
    <citation type="submission" date="2019-05" db="EMBL/GenBank/DDBJ databases">
        <title>Unravelling the molecular evolution of spider venoms.</title>
        <authorList>
            <person name="Pineda S."/>
        </authorList>
    </citation>
    <scope>NUCLEOTIDE SEQUENCE</scope>
</reference>
<dbReference type="EMBL" id="HAHM01000208">
    <property type="protein sequence ID" value="SNX34944.1"/>
    <property type="molecule type" value="Transcribed_RNA"/>
</dbReference>
<evidence type="ECO:0000256" key="1">
    <source>
        <dbReference type="SAM" id="SignalP"/>
    </source>
</evidence>